<dbReference type="InterPro" id="IPR032466">
    <property type="entry name" value="Metal_Hydrolase"/>
</dbReference>
<reference evidence="2 3" key="1">
    <citation type="journal article" date="2018" name="Syst. Appl. Microbiol.">
        <title>A new symbiotic nanoarchaeote (Candidatus Nanoclepta minutus) and its host (Zestosphaera tikiterensis gen. nov., sp. nov.) from a New Zealand hot spring.</title>
        <authorList>
            <person name="St John E."/>
            <person name="Liu Y."/>
            <person name="Podar M."/>
            <person name="Stott M.B."/>
            <person name="Meneghin J."/>
            <person name="Chen Z."/>
            <person name="Lagutin K."/>
            <person name="Mitchell K."/>
            <person name="Reysenbach A.L."/>
        </authorList>
    </citation>
    <scope>NUCLEOTIDE SEQUENCE [LARGE SCALE GENOMIC DNA]</scope>
    <source>
        <strain evidence="2">NZ3</strain>
    </source>
</reference>
<dbReference type="InterPro" id="IPR050287">
    <property type="entry name" value="MTA/SAH_deaminase"/>
</dbReference>
<dbReference type="PANTHER" id="PTHR43794:SF5">
    <property type="entry name" value="CHLOROHYDROLASE FAMILY PROTEIN"/>
    <property type="match status" value="1"/>
</dbReference>
<organism evidence="2 3">
    <name type="scientific">Zestosphaera tikiterensis</name>
    <dbReference type="NCBI Taxonomy" id="1973259"/>
    <lineage>
        <taxon>Archaea</taxon>
        <taxon>Thermoproteota</taxon>
        <taxon>Thermoprotei</taxon>
        <taxon>Desulfurococcales</taxon>
        <taxon>Desulfurococcaceae</taxon>
        <taxon>Zestosphaera</taxon>
    </lineage>
</organism>
<dbReference type="AlphaFoldDB" id="A0A2R7Y9J2"/>
<dbReference type="Pfam" id="PF01979">
    <property type="entry name" value="Amidohydro_1"/>
    <property type="match status" value="1"/>
</dbReference>
<dbReference type="GO" id="GO:0016787">
    <property type="term" value="F:hydrolase activity"/>
    <property type="evidence" value="ECO:0007669"/>
    <property type="project" value="InterPro"/>
</dbReference>
<dbReference type="Gene3D" id="3.20.20.140">
    <property type="entry name" value="Metal-dependent hydrolases"/>
    <property type="match status" value="1"/>
</dbReference>
<feature type="domain" description="Amidohydrolase-related" evidence="1">
    <location>
        <begin position="50"/>
        <end position="307"/>
    </location>
</feature>
<evidence type="ECO:0000313" key="2">
    <source>
        <dbReference type="EMBL" id="PUA33532.1"/>
    </source>
</evidence>
<dbReference type="Proteomes" id="UP000244093">
    <property type="component" value="Unassembled WGS sequence"/>
</dbReference>
<gene>
    <name evidence="2" type="ORF">B7O98_03695</name>
</gene>
<name>A0A2R7Y9J2_9CREN</name>
<sequence length="389" mass="43222">MGISFSVSGAFIGEDLEFVEGPLTIVLNEGVIESLSKSSSGVVDLRGYVAVPPLANMHTHLLDYAILESGWDLDIDSVVGEPYGLKYVLLNTLDVESLRLRLSEVVNYIVSEGVGFIAEFRELGVKGLLIDYGRRLPTHYVLGMPSKHDDVDAEVTQILSVADGIGISSPHYFKEEDLKKIFNKASTSGKLLHSHISETADTHEEGDLSKLLKAGKPNAVIHAVWLNDEELDSIKNLNIPVVLCLRSNLWFTSGLPKIRKIYETGVNVSLGTDNAGWVKPDIWRDAELLYFLLRYQGINDPRWVLKALTNASPVNIRNFIDEGQQANILFVRYYNTPLEIARNKYVGLIKRGGMELVDGLIIHGLLAYCRVGTGVEALRDYIRNDVGRR</sequence>
<evidence type="ECO:0000313" key="3">
    <source>
        <dbReference type="Proteomes" id="UP000244093"/>
    </source>
</evidence>
<accession>A0A2R7Y9J2</accession>
<proteinExistence type="predicted"/>
<dbReference type="PANTHER" id="PTHR43794">
    <property type="entry name" value="AMINOHYDROLASE SSNA-RELATED"/>
    <property type="match status" value="1"/>
</dbReference>
<evidence type="ECO:0000259" key="1">
    <source>
        <dbReference type="Pfam" id="PF01979"/>
    </source>
</evidence>
<dbReference type="EMBL" id="NBVN01000002">
    <property type="protein sequence ID" value="PUA33532.1"/>
    <property type="molecule type" value="Genomic_DNA"/>
</dbReference>
<dbReference type="SUPFAM" id="SSF51556">
    <property type="entry name" value="Metallo-dependent hydrolases"/>
    <property type="match status" value="1"/>
</dbReference>
<protein>
    <recommendedName>
        <fullName evidence="1">Amidohydrolase-related domain-containing protein</fullName>
    </recommendedName>
</protein>
<comment type="caution">
    <text evidence="2">The sequence shown here is derived from an EMBL/GenBank/DDBJ whole genome shotgun (WGS) entry which is preliminary data.</text>
</comment>
<dbReference type="InterPro" id="IPR006680">
    <property type="entry name" value="Amidohydro-rel"/>
</dbReference>